<evidence type="ECO:0000313" key="2">
    <source>
        <dbReference type="EMBL" id="OGC46091.1"/>
    </source>
</evidence>
<feature type="transmembrane region" description="Helical" evidence="1">
    <location>
        <begin position="194"/>
        <end position="221"/>
    </location>
</feature>
<proteinExistence type="predicted"/>
<organism evidence="2 3">
    <name type="scientific">candidate division WWE3 bacterium RBG_19FT_COMBO_34_6</name>
    <dbReference type="NCBI Taxonomy" id="1802612"/>
    <lineage>
        <taxon>Bacteria</taxon>
        <taxon>Katanobacteria</taxon>
    </lineage>
</organism>
<dbReference type="AlphaFoldDB" id="A0A1F4UM86"/>
<comment type="caution">
    <text evidence="2">The sequence shown here is derived from an EMBL/GenBank/DDBJ whole genome shotgun (WGS) entry which is preliminary data.</text>
</comment>
<keyword evidence="1" id="KW-0812">Transmembrane</keyword>
<protein>
    <submittedName>
        <fullName evidence="2">Uncharacterized protein</fullName>
    </submittedName>
</protein>
<accession>A0A1F4UM86</accession>
<keyword evidence="1" id="KW-1133">Transmembrane helix</keyword>
<feature type="transmembrane region" description="Helical" evidence="1">
    <location>
        <begin position="20"/>
        <end position="40"/>
    </location>
</feature>
<gene>
    <name evidence="2" type="ORF">A2V49_04570</name>
</gene>
<dbReference type="Proteomes" id="UP000178615">
    <property type="component" value="Unassembled WGS sequence"/>
</dbReference>
<feature type="transmembrane region" description="Helical" evidence="1">
    <location>
        <begin position="233"/>
        <end position="253"/>
    </location>
</feature>
<keyword evidence="1" id="KW-0472">Membrane</keyword>
<name>A0A1F4UM86_UNCKA</name>
<feature type="transmembrane region" description="Helical" evidence="1">
    <location>
        <begin position="68"/>
        <end position="84"/>
    </location>
</feature>
<sequence length="294" mass="34197">MVYYFFGRGLFIFEQRSTIVHADILQTLSVFAIISTVLFYTEKNGQNLLYTVILMMTIFLSFRRASFWFYFIVVFFITFIFIKNGSISKKIAIYFFVSLACVIIMIMFWGTEYFNVDYYIQRQLGAFVFFTDKGYSGENIYLGDSNHLVQSIETTKFISSFILNNFWGSGINNSFMESTNYVAGASMGGIHNSFAFIVIRYGTFMLFYVLVLLSVLLKVLIKNRRIFKEHVSLEVLYSYIGLLILLFTILSSWSPTMVTFVFSDTNSIVQFVSLFSLIKIVNYYDQNKNIYINT</sequence>
<dbReference type="EMBL" id="MEUV01000016">
    <property type="protein sequence ID" value="OGC46091.1"/>
    <property type="molecule type" value="Genomic_DNA"/>
</dbReference>
<evidence type="ECO:0000256" key="1">
    <source>
        <dbReference type="SAM" id="Phobius"/>
    </source>
</evidence>
<feature type="transmembrane region" description="Helical" evidence="1">
    <location>
        <begin position="265"/>
        <end position="284"/>
    </location>
</feature>
<evidence type="ECO:0000313" key="3">
    <source>
        <dbReference type="Proteomes" id="UP000178615"/>
    </source>
</evidence>
<reference evidence="2 3" key="1">
    <citation type="journal article" date="2016" name="Nat. Commun.">
        <title>Thousands of microbial genomes shed light on interconnected biogeochemical processes in an aquifer system.</title>
        <authorList>
            <person name="Anantharaman K."/>
            <person name="Brown C.T."/>
            <person name="Hug L.A."/>
            <person name="Sharon I."/>
            <person name="Castelle C.J."/>
            <person name="Probst A.J."/>
            <person name="Thomas B.C."/>
            <person name="Singh A."/>
            <person name="Wilkins M.J."/>
            <person name="Karaoz U."/>
            <person name="Brodie E.L."/>
            <person name="Williams K.H."/>
            <person name="Hubbard S.S."/>
            <person name="Banfield J.F."/>
        </authorList>
    </citation>
    <scope>NUCLEOTIDE SEQUENCE [LARGE SCALE GENOMIC DNA]</scope>
</reference>
<feature type="transmembrane region" description="Helical" evidence="1">
    <location>
        <begin position="91"/>
        <end position="109"/>
    </location>
</feature>